<name>A0A8A4TZ97_SULCO</name>
<protein>
    <recommendedName>
        <fullName evidence="4">DNRLRE domain-containing protein</fullName>
    </recommendedName>
</protein>
<proteinExistence type="predicted"/>
<reference evidence="2" key="1">
    <citation type="submission" date="2021-03" db="EMBL/GenBank/DDBJ databases">
        <title>Acanthopleuribacteraceae sp. M133.</title>
        <authorList>
            <person name="Wang G."/>
        </authorList>
    </citation>
    <scope>NUCLEOTIDE SEQUENCE</scope>
    <source>
        <strain evidence="2">M133</strain>
    </source>
</reference>
<dbReference type="AlphaFoldDB" id="A0A8A4TZ97"/>
<accession>A0A8A4TZ97</accession>
<evidence type="ECO:0000256" key="1">
    <source>
        <dbReference type="SAM" id="SignalP"/>
    </source>
</evidence>
<organism evidence="2 3">
    <name type="scientific">Sulfidibacter corallicola</name>
    <dbReference type="NCBI Taxonomy" id="2818388"/>
    <lineage>
        <taxon>Bacteria</taxon>
        <taxon>Pseudomonadati</taxon>
        <taxon>Acidobacteriota</taxon>
        <taxon>Holophagae</taxon>
        <taxon>Acanthopleuribacterales</taxon>
        <taxon>Acanthopleuribacteraceae</taxon>
        <taxon>Sulfidibacter</taxon>
    </lineage>
</organism>
<dbReference type="Proteomes" id="UP000663929">
    <property type="component" value="Chromosome"/>
</dbReference>
<keyword evidence="3" id="KW-1185">Reference proteome</keyword>
<gene>
    <name evidence="2" type="ORF">J3U87_05135</name>
</gene>
<dbReference type="EMBL" id="CP071793">
    <property type="protein sequence ID" value="QTD51835.1"/>
    <property type="molecule type" value="Genomic_DNA"/>
</dbReference>
<feature type="signal peptide" evidence="1">
    <location>
        <begin position="1"/>
        <end position="28"/>
    </location>
</feature>
<keyword evidence="1" id="KW-0732">Signal</keyword>
<evidence type="ECO:0000313" key="2">
    <source>
        <dbReference type="EMBL" id="QTD51835.1"/>
    </source>
</evidence>
<sequence>MTNQTIRLSKYLMALFCCSLVGMPSVFAKIDVTTDAFPVSTSGNCEQGALIFLEISGNHFPMASPETPVYLKLQLDKEVKLGTTLVNVAQSEALGLDLGPIFLPLYMPENSGAIFDTLGAPADTLSIVRWVAGEDSIWLRVQRPTTTWIDTGGGTEAPTSSTPVRTMFSAEASRSWETLSGFHTEGRANLPFSTRDLSAGANTFSAAISTLLCLDMRESGVRPQPAPSDESIVNIELTLWRGPLDGLTSEADAVEFPQGLMVPATVTGDTEVASVVDIQCSGNWPLRDPVVTGPSTCGDPGGWVEQTQEFGFNVFCGSNRGVHHGSRFILTWPEEEPLYFEVAVDGEGNPIDASDVSGRADTVRLADAVFGGTTTSDGQFTAPYAERDHLRQVNGRWMAKGAEIMYQGVGESVEISADYSFTVSHPTNGETTDVVGNMQVLATGWDSSLDTDPRFSLPQQAIRCPPSYIEAFNGHTGDLAVFQGCE</sequence>
<feature type="chain" id="PRO_5035207120" description="DNRLRE domain-containing protein" evidence="1">
    <location>
        <begin position="29"/>
        <end position="486"/>
    </location>
</feature>
<evidence type="ECO:0008006" key="4">
    <source>
        <dbReference type="Google" id="ProtNLM"/>
    </source>
</evidence>
<dbReference type="KEGG" id="scor:J3U87_05135"/>
<dbReference type="RefSeq" id="WP_237381955.1">
    <property type="nucleotide sequence ID" value="NZ_CP071793.1"/>
</dbReference>
<evidence type="ECO:0000313" key="3">
    <source>
        <dbReference type="Proteomes" id="UP000663929"/>
    </source>
</evidence>